<reference evidence="1 2" key="1">
    <citation type="submission" date="2014-05" db="EMBL/GenBank/DDBJ databases">
        <title>Whole genome shotgun sequence of Rhizobium rhizogenes NBRC 13257.</title>
        <authorList>
            <person name="Katano-Makiyama Y."/>
            <person name="Hosoyama A."/>
            <person name="Hashimoto M."/>
            <person name="Hosoyama Y."/>
            <person name="Noguchi M."/>
            <person name="Tsuchikane K."/>
            <person name="Kimura A."/>
            <person name="Ohji S."/>
            <person name="Ichikawa N."/>
            <person name="Yamazoe A."/>
            <person name="Fujita N."/>
        </authorList>
    </citation>
    <scope>NUCLEOTIDE SEQUENCE [LARGE SCALE GENOMIC DNA]</scope>
    <source>
        <strain evidence="1 2">NBRC 13257</strain>
    </source>
</reference>
<accession>A0AA87U477</accession>
<proteinExistence type="predicted"/>
<evidence type="ECO:0000313" key="2">
    <source>
        <dbReference type="Proteomes" id="UP000026941"/>
    </source>
</evidence>
<dbReference type="SUPFAM" id="SSF56655">
    <property type="entry name" value="Carbohydrate phosphatase"/>
    <property type="match status" value="1"/>
</dbReference>
<protein>
    <submittedName>
        <fullName evidence="1">Uncharacterized protein</fullName>
    </submittedName>
</protein>
<dbReference type="EMBL" id="BAYX01000006">
    <property type="protein sequence ID" value="GAJ93386.1"/>
    <property type="molecule type" value="Genomic_DNA"/>
</dbReference>
<evidence type="ECO:0000313" key="1">
    <source>
        <dbReference type="EMBL" id="GAJ93386.1"/>
    </source>
</evidence>
<name>A0AA87U477_RHIRH</name>
<organism evidence="1 2">
    <name type="scientific">Rhizobium rhizogenes NBRC 13257</name>
    <dbReference type="NCBI Taxonomy" id="1220581"/>
    <lineage>
        <taxon>Bacteria</taxon>
        <taxon>Pseudomonadati</taxon>
        <taxon>Pseudomonadota</taxon>
        <taxon>Alphaproteobacteria</taxon>
        <taxon>Hyphomicrobiales</taxon>
        <taxon>Rhizobiaceae</taxon>
        <taxon>Rhizobium/Agrobacterium group</taxon>
        <taxon>Rhizobium</taxon>
    </lineage>
</organism>
<dbReference type="Gene3D" id="3.40.190.80">
    <property type="match status" value="1"/>
</dbReference>
<comment type="caution">
    <text evidence="1">The sequence shown here is derived from an EMBL/GenBank/DDBJ whole genome shotgun (WGS) entry which is preliminary data.</text>
</comment>
<dbReference type="Proteomes" id="UP000026941">
    <property type="component" value="Unassembled WGS sequence"/>
</dbReference>
<gene>
    <name evidence="1" type="ORF">RRH01S_06_00050</name>
</gene>
<dbReference type="AlphaFoldDB" id="A0AA87U477"/>
<sequence>MLASGHADIVVEIGFRPYDDIAWISAVRGTGGCIAGWEGTELTIHSEGSSFVMKPRLSSTDRFASHALHDDDREYGLPLW</sequence>